<dbReference type="Gene3D" id="3.30.200.20">
    <property type="entry name" value="Phosphorylase Kinase, domain 1"/>
    <property type="match status" value="1"/>
</dbReference>
<dbReference type="GeneID" id="6073822"/>
<name>B0D3W5_LACBS</name>
<dbReference type="InParanoid" id="B0D3W5"/>
<dbReference type="PANTHER" id="PTHR12984">
    <property type="entry name" value="SCY1-RELATED S/T PROTEIN KINASE-LIKE"/>
    <property type="match status" value="1"/>
</dbReference>
<dbReference type="FunCoup" id="B0D3W5">
    <property type="interactions" value="551"/>
</dbReference>
<dbReference type="Proteomes" id="UP000001194">
    <property type="component" value="Unassembled WGS sequence"/>
</dbReference>
<dbReference type="InterPro" id="IPR016024">
    <property type="entry name" value="ARM-type_fold"/>
</dbReference>
<evidence type="ECO:0000259" key="2">
    <source>
        <dbReference type="PROSITE" id="PS50011"/>
    </source>
</evidence>
<evidence type="ECO:0000256" key="1">
    <source>
        <dbReference type="SAM" id="MobiDB-lite"/>
    </source>
</evidence>
<dbReference type="PROSITE" id="PS50011">
    <property type="entry name" value="PROTEIN_KINASE_DOM"/>
    <property type="match status" value="1"/>
</dbReference>
<dbReference type="STRING" id="486041.B0D3W5"/>
<dbReference type="PANTHER" id="PTHR12984:SF6">
    <property type="entry name" value="SCY1-LIKE PROTEIN 2"/>
    <property type="match status" value="1"/>
</dbReference>
<dbReference type="GO" id="GO:0004672">
    <property type="term" value="F:protein kinase activity"/>
    <property type="evidence" value="ECO:0007669"/>
    <property type="project" value="InterPro"/>
</dbReference>
<protein>
    <submittedName>
        <fullName evidence="3">Predicted protein</fullName>
    </submittedName>
</protein>
<dbReference type="HOGENOM" id="CLU_008724_1_0_1"/>
<dbReference type="Gene3D" id="1.10.510.10">
    <property type="entry name" value="Transferase(Phosphotransferase) domain 1"/>
    <property type="match status" value="1"/>
</dbReference>
<feature type="region of interest" description="Disordered" evidence="1">
    <location>
        <begin position="20"/>
        <end position="44"/>
    </location>
</feature>
<organism evidence="4">
    <name type="scientific">Laccaria bicolor (strain S238N-H82 / ATCC MYA-4686)</name>
    <name type="common">Bicoloured deceiver</name>
    <name type="synonym">Laccaria laccata var. bicolor</name>
    <dbReference type="NCBI Taxonomy" id="486041"/>
    <lineage>
        <taxon>Eukaryota</taxon>
        <taxon>Fungi</taxon>
        <taxon>Dikarya</taxon>
        <taxon>Basidiomycota</taxon>
        <taxon>Agaricomycotina</taxon>
        <taxon>Agaricomycetes</taxon>
        <taxon>Agaricomycetidae</taxon>
        <taxon>Agaricales</taxon>
        <taxon>Agaricineae</taxon>
        <taxon>Hydnangiaceae</taxon>
        <taxon>Laccaria</taxon>
    </lineage>
</organism>
<keyword evidence="4" id="KW-1185">Reference proteome</keyword>
<dbReference type="InterPro" id="IPR011009">
    <property type="entry name" value="Kinase-like_dom_sf"/>
</dbReference>
<dbReference type="KEGG" id="lbc:LACBIDRAFT_316081"/>
<proteinExistence type="predicted"/>
<dbReference type="CDD" id="cd14011">
    <property type="entry name" value="PK_SCY1_like"/>
    <property type="match status" value="1"/>
</dbReference>
<reference evidence="3 4" key="1">
    <citation type="journal article" date="2008" name="Nature">
        <title>The genome of Laccaria bicolor provides insights into mycorrhizal symbiosis.</title>
        <authorList>
            <person name="Martin F."/>
            <person name="Aerts A."/>
            <person name="Ahren D."/>
            <person name="Brun A."/>
            <person name="Danchin E.G.J."/>
            <person name="Duchaussoy F."/>
            <person name="Gibon J."/>
            <person name="Kohler A."/>
            <person name="Lindquist E."/>
            <person name="Pereda V."/>
            <person name="Salamov A."/>
            <person name="Shapiro H.J."/>
            <person name="Wuyts J."/>
            <person name="Blaudez D."/>
            <person name="Buee M."/>
            <person name="Brokstein P."/>
            <person name="Canbaeck B."/>
            <person name="Cohen D."/>
            <person name="Courty P.E."/>
            <person name="Coutinho P.M."/>
            <person name="Delaruelle C."/>
            <person name="Detter J.C."/>
            <person name="Deveau A."/>
            <person name="DiFazio S."/>
            <person name="Duplessis S."/>
            <person name="Fraissinet-Tachet L."/>
            <person name="Lucic E."/>
            <person name="Frey-Klett P."/>
            <person name="Fourrey C."/>
            <person name="Feussner I."/>
            <person name="Gay G."/>
            <person name="Grimwood J."/>
            <person name="Hoegger P.J."/>
            <person name="Jain P."/>
            <person name="Kilaru S."/>
            <person name="Labbe J."/>
            <person name="Lin Y.C."/>
            <person name="Legue V."/>
            <person name="Le Tacon F."/>
            <person name="Marmeisse R."/>
            <person name="Melayah D."/>
            <person name="Montanini B."/>
            <person name="Muratet M."/>
            <person name="Nehls U."/>
            <person name="Niculita-Hirzel H."/>
            <person name="Oudot-Le Secq M.P."/>
            <person name="Peter M."/>
            <person name="Quesneville H."/>
            <person name="Rajashekar B."/>
            <person name="Reich M."/>
            <person name="Rouhier N."/>
            <person name="Schmutz J."/>
            <person name="Yin T."/>
            <person name="Chalot M."/>
            <person name="Henrissat B."/>
            <person name="Kuees U."/>
            <person name="Lucas S."/>
            <person name="Van de Peer Y."/>
            <person name="Podila G.K."/>
            <person name="Polle A."/>
            <person name="Pukkila P.J."/>
            <person name="Richardson P.M."/>
            <person name="Rouze P."/>
            <person name="Sanders I.R."/>
            <person name="Stajich J.E."/>
            <person name="Tunlid A."/>
            <person name="Tuskan G."/>
            <person name="Grigoriev I.V."/>
        </authorList>
    </citation>
    <scope>NUCLEOTIDE SEQUENCE [LARGE SCALE GENOMIC DNA]</scope>
    <source>
        <strain evidence="4">S238N-H82 / ATCC MYA-4686</strain>
    </source>
</reference>
<accession>B0D3W5</accession>
<dbReference type="InterPro" id="IPR000719">
    <property type="entry name" value="Prot_kinase_dom"/>
</dbReference>
<dbReference type="Gene3D" id="1.25.10.10">
    <property type="entry name" value="Leucine-rich Repeat Variant"/>
    <property type="match status" value="1"/>
</dbReference>
<dbReference type="RefSeq" id="XP_001878300.1">
    <property type="nucleotide sequence ID" value="XM_001878265.1"/>
</dbReference>
<dbReference type="GO" id="GO:0005524">
    <property type="term" value="F:ATP binding"/>
    <property type="evidence" value="ECO:0007669"/>
    <property type="project" value="InterPro"/>
</dbReference>
<dbReference type="Pfam" id="PF00069">
    <property type="entry name" value="Pkinase"/>
    <property type="match status" value="1"/>
</dbReference>
<sequence length="533" mass="58099">MLAVATSFFARTAISQSYIIGGPSQSSRPSTPGTASGSGASLNAPTPFTPSFPVGLWKVQSAQHKVTNKRVSIWTFDKRGADMERLGPAAKERTIEVLKSEVHFEQNLSLVADSRSLLQASALGRLRHPSILEMVEPLEETRNELIFATEPVLSSLDLSIPGSGRQASLVELDEVEIQKGILQICKGLSFLHSSAQLIHSNICPESVVINGAGDWKISGLGLTIPLLASNGAPTRWEFPTFDGRVPSYIQRSFDYMAPEYALDEQLLTASDMYSLGCLIYVVHSKGAPPFNTHGSLGGLRENAGKPLPGIGGMDSDLQGNYEQSEFMGSSEPLTGLLRSLITRHATARPTPATLPSHPFFSSLPISTLNFLDRSNFTSKTREEKISFMKGLAGVLGKFSSGLQTRKILPSLLEEMKDTHLLPYILPNVFSISTALSPAQFASMVLPSLKPLFTIKEPPQNMLTLLDNLTMLQNKTDKLVFREHVLPLVYNALESEHAMVQERALKAVPDLCDTIDYAEVQGVLFPRVAVNSNH</sequence>
<dbReference type="SUPFAM" id="SSF48371">
    <property type="entry name" value="ARM repeat"/>
    <property type="match status" value="1"/>
</dbReference>
<feature type="compositionally biased region" description="Low complexity" evidence="1">
    <location>
        <begin position="26"/>
        <end position="41"/>
    </location>
</feature>
<dbReference type="AlphaFoldDB" id="B0D3W5"/>
<dbReference type="InterPro" id="IPR051177">
    <property type="entry name" value="CIK-Related_Protein"/>
</dbReference>
<evidence type="ECO:0000313" key="4">
    <source>
        <dbReference type="Proteomes" id="UP000001194"/>
    </source>
</evidence>
<dbReference type="EMBL" id="DS547096">
    <property type="protein sequence ID" value="EDR10999.1"/>
    <property type="molecule type" value="Genomic_DNA"/>
</dbReference>
<gene>
    <name evidence="3" type="ORF">LACBIDRAFT_316081</name>
</gene>
<dbReference type="SMART" id="SM00220">
    <property type="entry name" value="S_TKc"/>
    <property type="match status" value="1"/>
</dbReference>
<dbReference type="InterPro" id="IPR011989">
    <property type="entry name" value="ARM-like"/>
</dbReference>
<dbReference type="SUPFAM" id="SSF56112">
    <property type="entry name" value="Protein kinase-like (PK-like)"/>
    <property type="match status" value="1"/>
</dbReference>
<evidence type="ECO:0000313" key="3">
    <source>
        <dbReference type="EMBL" id="EDR10999.1"/>
    </source>
</evidence>
<feature type="domain" description="Protein kinase" evidence="2">
    <location>
        <begin position="30"/>
        <end position="360"/>
    </location>
</feature>
<dbReference type="OrthoDB" id="79687at2759"/>